<dbReference type="OrthoDB" id="2094832at2759"/>
<evidence type="ECO:0000313" key="7">
    <source>
        <dbReference type="Proteomes" id="UP000824596"/>
    </source>
</evidence>
<sequence>MTAVTPSSSPATAHRLPSDRDTASPFWTEGLPPSLEEHTKRLFVEYSKIPEEKLEQHLDEAPRQRRKAWNYCPYPCIGLWLFLKLQLRNNKEFDEAVRRTQQGHKLLDFGCAIGQDLRSLAHAGAPLTMLYGADLVDKFFDAGFVLFKDADSGITFRQANALDQNALQEWHGQFPIVTCNYVQHCFSIEDQETFAALILKLLSGGPNDLLFGRTGGTKLEARREVIHGDQRFYRHSQTSFKQFWERMVAKFGRKASVETWIDDAPAFELKGEAKDKFEPVRNLMYAIRFT</sequence>
<evidence type="ECO:0000256" key="5">
    <source>
        <dbReference type="SAM" id="MobiDB-lite"/>
    </source>
</evidence>
<dbReference type="EMBL" id="JAIZPD010000010">
    <property type="protein sequence ID" value="KAH0960596.1"/>
    <property type="molecule type" value="Genomic_DNA"/>
</dbReference>
<evidence type="ECO:0000256" key="2">
    <source>
        <dbReference type="ARBA" id="ARBA00022679"/>
    </source>
</evidence>
<accession>A0A9P8MUQ5</accession>
<dbReference type="InterPro" id="IPR029063">
    <property type="entry name" value="SAM-dependent_MTases_sf"/>
</dbReference>
<keyword evidence="3" id="KW-0949">S-adenosyl-L-methionine</keyword>
<dbReference type="PANTHER" id="PTHR35897:SF1">
    <property type="entry name" value="METHYLTRANSFERASE AUSD"/>
    <property type="match status" value="1"/>
</dbReference>
<evidence type="ECO:0000313" key="6">
    <source>
        <dbReference type="EMBL" id="KAH0960596.1"/>
    </source>
</evidence>
<name>A0A9P8MUQ5_9HYPO</name>
<evidence type="ECO:0000256" key="4">
    <source>
        <dbReference type="ARBA" id="ARBA00038314"/>
    </source>
</evidence>
<keyword evidence="7" id="KW-1185">Reference proteome</keyword>
<keyword evidence="2" id="KW-0808">Transferase</keyword>
<organism evidence="6 7">
    <name type="scientific">Hirsutella rhossiliensis</name>
    <dbReference type="NCBI Taxonomy" id="111463"/>
    <lineage>
        <taxon>Eukaryota</taxon>
        <taxon>Fungi</taxon>
        <taxon>Dikarya</taxon>
        <taxon>Ascomycota</taxon>
        <taxon>Pezizomycotina</taxon>
        <taxon>Sordariomycetes</taxon>
        <taxon>Hypocreomycetidae</taxon>
        <taxon>Hypocreales</taxon>
        <taxon>Ophiocordycipitaceae</taxon>
        <taxon>Hirsutella</taxon>
    </lineage>
</organism>
<gene>
    <name evidence="6" type="ORF">HRG_08751</name>
</gene>
<evidence type="ECO:0000256" key="1">
    <source>
        <dbReference type="ARBA" id="ARBA00005179"/>
    </source>
</evidence>
<reference evidence="6" key="1">
    <citation type="submission" date="2021-09" db="EMBL/GenBank/DDBJ databases">
        <title>A high-quality genome of the endoparasitic fungus Hirsutella rhossiliensis with a comparison of Hirsutella genomes reveals transposable elements contributing to genome size variation.</title>
        <authorList>
            <person name="Lin R."/>
            <person name="Jiao Y."/>
            <person name="Sun X."/>
            <person name="Ling J."/>
            <person name="Xie B."/>
            <person name="Cheng X."/>
        </authorList>
    </citation>
    <scope>NUCLEOTIDE SEQUENCE</scope>
    <source>
        <strain evidence="6">HR02</strain>
    </source>
</reference>
<dbReference type="AlphaFoldDB" id="A0A9P8MUQ5"/>
<dbReference type="GO" id="GO:0032259">
    <property type="term" value="P:methylation"/>
    <property type="evidence" value="ECO:0007669"/>
    <property type="project" value="UniProtKB-KW"/>
</dbReference>
<comment type="caution">
    <text evidence="6">The sequence shown here is derived from an EMBL/GenBank/DDBJ whole genome shotgun (WGS) entry which is preliminary data.</text>
</comment>
<keyword evidence="6" id="KW-0489">Methyltransferase</keyword>
<dbReference type="SUPFAM" id="SSF53335">
    <property type="entry name" value="S-adenosyl-L-methionine-dependent methyltransferases"/>
    <property type="match status" value="1"/>
</dbReference>
<dbReference type="Proteomes" id="UP000824596">
    <property type="component" value="Unassembled WGS sequence"/>
</dbReference>
<feature type="region of interest" description="Disordered" evidence="5">
    <location>
        <begin position="1"/>
        <end position="33"/>
    </location>
</feature>
<protein>
    <submittedName>
        <fullName evidence="6">Methyltransferase domain-containing protein</fullName>
    </submittedName>
</protein>
<dbReference type="Gene3D" id="3.40.50.150">
    <property type="entry name" value="Vaccinia Virus protein VP39"/>
    <property type="match status" value="1"/>
</dbReference>
<dbReference type="GO" id="GO:0008168">
    <property type="term" value="F:methyltransferase activity"/>
    <property type="evidence" value="ECO:0007669"/>
    <property type="project" value="UniProtKB-KW"/>
</dbReference>
<dbReference type="GeneID" id="68357880"/>
<feature type="compositionally biased region" description="Polar residues" evidence="5">
    <location>
        <begin position="1"/>
        <end position="11"/>
    </location>
</feature>
<comment type="pathway">
    <text evidence="1">Secondary metabolite biosynthesis.</text>
</comment>
<comment type="similarity">
    <text evidence="4">Belongs to the class I-like SAM-binding methyltransferase superfamily.</text>
</comment>
<dbReference type="InterPro" id="IPR051654">
    <property type="entry name" value="Meroterpenoid_MTases"/>
</dbReference>
<dbReference type="PANTHER" id="PTHR35897">
    <property type="entry name" value="METHYLTRANSFERASE AUSD"/>
    <property type="match status" value="1"/>
</dbReference>
<proteinExistence type="inferred from homology"/>
<dbReference type="RefSeq" id="XP_044718109.1">
    <property type="nucleotide sequence ID" value="XM_044867222.1"/>
</dbReference>
<evidence type="ECO:0000256" key="3">
    <source>
        <dbReference type="ARBA" id="ARBA00022691"/>
    </source>
</evidence>